<proteinExistence type="predicted"/>
<dbReference type="RefSeq" id="WP_024266523.1">
    <property type="nucleotide sequence ID" value="NC_023035.1"/>
</dbReference>
<keyword evidence="4" id="KW-1185">Reference proteome</keyword>
<evidence type="ECO:0000313" key="4">
    <source>
        <dbReference type="Proteomes" id="UP000018680"/>
    </source>
</evidence>
<dbReference type="PATRIC" id="fig|1307761.3.peg.147"/>
<reference evidence="3 4" key="1">
    <citation type="journal article" date="2015" name="Stand. Genomic Sci.">
        <title>Complete genome sequence and description of Salinispira pacifica gen. nov., sp. nov., a novel spirochaete isolated form a hypersaline microbial mat.</title>
        <authorList>
            <person name="Ben Hania W."/>
            <person name="Joseph M."/>
            <person name="Schumann P."/>
            <person name="Bunk B."/>
            <person name="Fiebig A."/>
            <person name="Sproer C."/>
            <person name="Klenk H.P."/>
            <person name="Fardeau M.L."/>
            <person name="Spring S."/>
        </authorList>
    </citation>
    <scope>NUCLEOTIDE SEQUENCE [LARGE SCALE GENOMIC DNA]</scope>
    <source>
        <strain evidence="3 4">L21-RPul-D2</strain>
    </source>
</reference>
<protein>
    <submittedName>
        <fullName evidence="3">Uncharacterized protein</fullName>
    </submittedName>
</protein>
<evidence type="ECO:0000256" key="2">
    <source>
        <dbReference type="SAM" id="MobiDB-lite"/>
    </source>
</evidence>
<dbReference type="HOGENOM" id="CLU_523638_0_0_12"/>
<dbReference type="KEGG" id="slr:L21SP2_0146"/>
<keyword evidence="1" id="KW-0175">Coiled coil</keyword>
<evidence type="ECO:0000256" key="1">
    <source>
        <dbReference type="SAM" id="Coils"/>
    </source>
</evidence>
<name>V5WDB7_9SPIO</name>
<feature type="region of interest" description="Disordered" evidence="2">
    <location>
        <begin position="1"/>
        <end position="58"/>
    </location>
</feature>
<organism evidence="3 4">
    <name type="scientific">Salinispira pacifica</name>
    <dbReference type="NCBI Taxonomy" id="1307761"/>
    <lineage>
        <taxon>Bacteria</taxon>
        <taxon>Pseudomonadati</taxon>
        <taxon>Spirochaetota</taxon>
        <taxon>Spirochaetia</taxon>
        <taxon>Spirochaetales</taxon>
        <taxon>Spirochaetaceae</taxon>
        <taxon>Salinispira</taxon>
    </lineage>
</organism>
<dbReference type="STRING" id="1307761.L21SP2_0146"/>
<sequence>MADQNSDTENIFAGLVESEEATITFGDDEDSQLLEAKEHPAGSNETGDSQAPPDFSDLFDEERPVEMSAAPDFSSALDQVEDEKFSTFEKLLTDKPQPIFKNKNYYKILLNGEGESAKHVHSMLGNFLKADDPQDRTMHRGRLTPAYWDFAASVASKVTRKLPVPKILLLRFGILLPTAISAEQRMLISRIPYKTSCDEPVYYADEWLKAVAFGRVSASATDETKMPSKNKGAKVSAMLDKARGRYDAQIQVVKNYVSEMQTQERIMKEQVELLLRHQPMNRYDNLPAPYDDAQKNGLSELNSNIRRLNNLNRQLSTAYKELDSVSDQLEKLRREENDQDDDAAADTQAVGEEMNTVRQMAKLCVGRQGNHFPMLLKQYFIPNIRDIGTKENVVNTLAEVEALDPDVFKRTFKQQTNRIVPNIILIPCYGDTGICWEPFERHNRATSRGRLAIPVFPKDLRVAVISALGDLRWQVAKEKAQHYWMEEGLTGWYYQDFSDKKRKGDVKDAFIQDYILWITKESEGTQKMERDVRSIFWRYVPFPQNVKDKLKNRGFVYNELYKKDQNRAISDGY</sequence>
<dbReference type="eggNOG" id="COG0664">
    <property type="taxonomic scope" value="Bacteria"/>
</dbReference>
<dbReference type="AlphaFoldDB" id="V5WDB7"/>
<feature type="coiled-coil region" evidence="1">
    <location>
        <begin position="298"/>
        <end position="342"/>
    </location>
</feature>
<accession>V5WDB7</accession>
<gene>
    <name evidence="3" type="ORF">L21SP2_0146</name>
</gene>
<dbReference type="EMBL" id="CP006939">
    <property type="protein sequence ID" value="AHC13590.1"/>
    <property type="molecule type" value="Genomic_DNA"/>
</dbReference>
<evidence type="ECO:0000313" key="3">
    <source>
        <dbReference type="EMBL" id="AHC13590.1"/>
    </source>
</evidence>
<dbReference type="Proteomes" id="UP000018680">
    <property type="component" value="Chromosome"/>
</dbReference>